<sequence length="647" mass="73099">MKNFNLNSTENDQTIKDLSYKEVVIIGNGPSGITLSYFLAGNWPYWKPEEISQHPDELLRARLNFADENVSLMEHNLHELAQGLEGRTTNPVSLLFDNLQHPGADFGMKLPCMLKFKHHKDKEIDHVVLGKGKAGGSWHRMDKNLRTLSLSTWMSLPNLNFDDWLAMRNVNDADSCQCNQNNCKRDEKANENAHLNSSSHNLNNLTTAAKNRKKNCIHESTISEEVKTRALVHDVAEYYADYVHLMKLDKFFRNDTVVVSIRQIKENEKCKFSTNDARWVVHGYDRANKKPFSIACNKVVMANGGSDIPNRLGVKGESKSVSWLKYELPLLESAIECEKLNAVKISNVKPILIVGAGLSAADAIVACRNAGLKVIHVYRGMAAGFMGLPEAYFPEYNLVYRMMRNPREKYDLYQAIPESTLKEIKTVNGCHYVTVQKSNNEELTFEVSYCAILIGSRPNLSLISNLPKDSNSLNNDNNSHNNILSKLDNRMTNVNDNNNNTEINTDNFAVRSLRRLKIFCDKCRHLNICFGNRNRNLLNSFIEDNNNVQKNCPQQKYCECDYLSAVVEHKQQCKVDDSGHGIGEDPKKSVDCKNNPIAVNKFSNELLNVPGIFAMGPLVKDNFIRFIPGGSLTIASFIFNERATLAK</sequence>
<protein>
    <recommendedName>
        <fullName evidence="1">FAD/NAD(P)-binding domain-containing protein</fullName>
    </recommendedName>
</protein>
<dbReference type="GO" id="GO:0016491">
    <property type="term" value="F:oxidoreductase activity"/>
    <property type="evidence" value="ECO:0007669"/>
    <property type="project" value="InterPro"/>
</dbReference>
<keyword evidence="3" id="KW-1185">Reference proteome</keyword>
<gene>
    <name evidence="2" type="ORF">CHIRRI_LOCUS12735</name>
</gene>
<organism evidence="2 3">
    <name type="scientific">Chironomus riparius</name>
    <dbReference type="NCBI Taxonomy" id="315576"/>
    <lineage>
        <taxon>Eukaryota</taxon>
        <taxon>Metazoa</taxon>
        <taxon>Ecdysozoa</taxon>
        <taxon>Arthropoda</taxon>
        <taxon>Hexapoda</taxon>
        <taxon>Insecta</taxon>
        <taxon>Pterygota</taxon>
        <taxon>Neoptera</taxon>
        <taxon>Endopterygota</taxon>
        <taxon>Diptera</taxon>
        <taxon>Nematocera</taxon>
        <taxon>Chironomoidea</taxon>
        <taxon>Chironomidae</taxon>
        <taxon>Chironominae</taxon>
        <taxon>Chironomus</taxon>
    </lineage>
</organism>
<evidence type="ECO:0000313" key="2">
    <source>
        <dbReference type="EMBL" id="CAG9809915.1"/>
    </source>
</evidence>
<dbReference type="Gene3D" id="3.50.50.60">
    <property type="entry name" value="FAD/NAD(P)-binding domain"/>
    <property type="match status" value="1"/>
</dbReference>
<dbReference type="OrthoDB" id="412005at2759"/>
<proteinExistence type="predicted"/>
<dbReference type="InterPro" id="IPR023753">
    <property type="entry name" value="FAD/NAD-binding_dom"/>
</dbReference>
<feature type="domain" description="FAD/NAD(P)-binding" evidence="1">
    <location>
        <begin position="237"/>
        <end position="463"/>
    </location>
</feature>
<name>A0A9N9S5W4_9DIPT</name>
<dbReference type="Pfam" id="PF07992">
    <property type="entry name" value="Pyr_redox_2"/>
    <property type="match status" value="1"/>
</dbReference>
<dbReference type="PANTHER" id="PTHR15192:SF8">
    <property type="entry name" value="FAD_NAD(P)-BINDING DOMAIN-CONTAINING PROTEIN"/>
    <property type="match status" value="1"/>
</dbReference>
<accession>A0A9N9S5W4</accession>
<dbReference type="InterPro" id="IPR029731">
    <property type="entry name" value="OSGIN1/2"/>
</dbReference>
<evidence type="ECO:0000313" key="3">
    <source>
        <dbReference type="Proteomes" id="UP001153620"/>
    </source>
</evidence>
<evidence type="ECO:0000259" key="1">
    <source>
        <dbReference type="Pfam" id="PF07992"/>
    </source>
</evidence>
<dbReference type="InterPro" id="IPR036188">
    <property type="entry name" value="FAD/NAD-bd_sf"/>
</dbReference>
<dbReference type="EMBL" id="OU895879">
    <property type="protein sequence ID" value="CAG9809915.1"/>
    <property type="molecule type" value="Genomic_DNA"/>
</dbReference>
<reference evidence="2" key="2">
    <citation type="submission" date="2022-10" db="EMBL/GenBank/DDBJ databases">
        <authorList>
            <consortium name="ENA_rothamsted_submissions"/>
            <consortium name="culmorum"/>
            <person name="King R."/>
        </authorList>
    </citation>
    <scope>NUCLEOTIDE SEQUENCE</scope>
</reference>
<dbReference type="AlphaFoldDB" id="A0A9N9S5W4"/>
<dbReference type="Proteomes" id="UP001153620">
    <property type="component" value="Chromosome 3"/>
</dbReference>
<dbReference type="PANTHER" id="PTHR15192">
    <property type="entry name" value="PROTEIN CBG05349"/>
    <property type="match status" value="1"/>
</dbReference>
<reference evidence="2" key="1">
    <citation type="submission" date="2022-01" db="EMBL/GenBank/DDBJ databases">
        <authorList>
            <person name="King R."/>
        </authorList>
    </citation>
    <scope>NUCLEOTIDE SEQUENCE</scope>
</reference>
<dbReference type="SUPFAM" id="SSF51905">
    <property type="entry name" value="FAD/NAD(P)-binding domain"/>
    <property type="match status" value="1"/>
</dbReference>